<evidence type="ECO:0000313" key="4">
    <source>
        <dbReference type="Proteomes" id="UP000590442"/>
    </source>
</evidence>
<dbReference type="Gene3D" id="2.40.30.170">
    <property type="match status" value="1"/>
</dbReference>
<evidence type="ECO:0000313" key="3">
    <source>
        <dbReference type="EMBL" id="NJB72185.1"/>
    </source>
</evidence>
<keyword evidence="4" id="KW-1185">Reference proteome</keyword>
<comment type="caution">
    <text evidence="3">The sequence shown here is derived from an EMBL/GenBank/DDBJ whole genome shotgun (WGS) entry which is preliminary data.</text>
</comment>
<dbReference type="PROSITE" id="PS51257">
    <property type="entry name" value="PROKAR_LIPOPROTEIN"/>
    <property type="match status" value="1"/>
</dbReference>
<keyword evidence="1" id="KW-0175">Coiled coil</keyword>
<dbReference type="EMBL" id="JAATJJ010000002">
    <property type="protein sequence ID" value="NJB72185.1"/>
    <property type="molecule type" value="Genomic_DNA"/>
</dbReference>
<dbReference type="Proteomes" id="UP000590442">
    <property type="component" value="Unassembled WGS sequence"/>
</dbReference>
<name>A0A846R2L2_9FLAO</name>
<feature type="coiled-coil region" evidence="1">
    <location>
        <begin position="151"/>
        <end position="182"/>
    </location>
</feature>
<sequence>MSKIYAVLLLGLLISCGTKQEKIKPEIKSITQSIYASATVQPDSLYLAYAAVNGILDANLVEEGDNVEKGTPILQIINTSPKLSTENAKVNVQLARDNYKGSSALLNDLQDQIKAATLTLSNDSINFFRQKNLWEQKIGSQIEYDNRKLAYELSKNNLKLLNSNYDRTQRELAAQLKQAQNNYKSSQILTKDFTVVSKINGKVYALFKNPGEIATTMEPLASIGSKNVFVLDMLVDEVDVIKIKVGQKAMVTLDAYNSRVFETKINKIYPRKDERSQTFKVEAIFIAPPEVLYPGLSGEANIIIAQKENILTIPKEYLIGENKVLTENGEVEIDLGLENLDHIEVLKGLDSETYILKPDQ</sequence>
<dbReference type="Pfam" id="PF25954">
    <property type="entry name" value="Beta-barrel_RND_2"/>
    <property type="match status" value="1"/>
</dbReference>
<evidence type="ECO:0000259" key="2">
    <source>
        <dbReference type="Pfam" id="PF25954"/>
    </source>
</evidence>
<proteinExistence type="predicted"/>
<dbReference type="PANTHER" id="PTHR30469">
    <property type="entry name" value="MULTIDRUG RESISTANCE PROTEIN MDTA"/>
    <property type="match status" value="1"/>
</dbReference>
<gene>
    <name evidence="3" type="ORF">GGR42_002676</name>
</gene>
<reference evidence="3 4" key="1">
    <citation type="submission" date="2020-03" db="EMBL/GenBank/DDBJ databases">
        <title>Genomic Encyclopedia of Type Strains, Phase IV (KMG-IV): sequencing the most valuable type-strain genomes for metagenomic binning, comparative biology and taxonomic classification.</title>
        <authorList>
            <person name="Goeker M."/>
        </authorList>
    </citation>
    <scope>NUCLEOTIDE SEQUENCE [LARGE SCALE GENOMIC DNA]</scope>
    <source>
        <strain evidence="3 4">DSM 29762</strain>
    </source>
</reference>
<dbReference type="RefSeq" id="WP_167964960.1">
    <property type="nucleotide sequence ID" value="NZ_JAATJJ010000002.1"/>
</dbReference>
<dbReference type="SUPFAM" id="SSF111369">
    <property type="entry name" value="HlyD-like secretion proteins"/>
    <property type="match status" value="1"/>
</dbReference>
<organism evidence="3 4">
    <name type="scientific">Saonia flava</name>
    <dbReference type="NCBI Taxonomy" id="523696"/>
    <lineage>
        <taxon>Bacteria</taxon>
        <taxon>Pseudomonadati</taxon>
        <taxon>Bacteroidota</taxon>
        <taxon>Flavobacteriia</taxon>
        <taxon>Flavobacteriales</taxon>
        <taxon>Flavobacteriaceae</taxon>
        <taxon>Saonia</taxon>
    </lineage>
</organism>
<dbReference type="GO" id="GO:0015562">
    <property type="term" value="F:efflux transmembrane transporter activity"/>
    <property type="evidence" value="ECO:0007669"/>
    <property type="project" value="TreeGrafter"/>
</dbReference>
<feature type="domain" description="CusB-like beta-barrel" evidence="2">
    <location>
        <begin position="234"/>
        <end position="301"/>
    </location>
</feature>
<evidence type="ECO:0000256" key="1">
    <source>
        <dbReference type="SAM" id="Coils"/>
    </source>
</evidence>
<protein>
    <submittedName>
        <fullName evidence="3">Multidrug efflux pump subunit AcrA (Membrane-fusion protein)</fullName>
    </submittedName>
</protein>
<dbReference type="GO" id="GO:1990281">
    <property type="term" value="C:efflux pump complex"/>
    <property type="evidence" value="ECO:0007669"/>
    <property type="project" value="TreeGrafter"/>
</dbReference>
<dbReference type="PANTHER" id="PTHR30469:SF33">
    <property type="entry name" value="SLR1207 PROTEIN"/>
    <property type="match status" value="1"/>
</dbReference>
<accession>A0A846R2L2</accession>
<dbReference type="AlphaFoldDB" id="A0A846R2L2"/>
<dbReference type="InterPro" id="IPR058792">
    <property type="entry name" value="Beta-barrel_RND_2"/>
</dbReference>